<evidence type="ECO:0000256" key="4">
    <source>
        <dbReference type="ARBA" id="ARBA00022692"/>
    </source>
</evidence>
<evidence type="ECO:0000313" key="13">
    <source>
        <dbReference type="Proteomes" id="UP000659904"/>
    </source>
</evidence>
<dbReference type="GO" id="GO:0006813">
    <property type="term" value="P:potassium ion transport"/>
    <property type="evidence" value="ECO:0007669"/>
    <property type="project" value="InterPro"/>
</dbReference>
<feature type="domain" description="CASTOR/POLLUX/SYM8 ion channel conserved" evidence="10">
    <location>
        <begin position="270"/>
        <end position="364"/>
    </location>
</feature>
<evidence type="ECO:0000256" key="1">
    <source>
        <dbReference type="ARBA" id="ARBA00004127"/>
    </source>
</evidence>
<accession>A0A8J3KP64</accession>
<protein>
    <submittedName>
        <fullName evidence="12">Lipoprotein</fullName>
    </submittedName>
</protein>
<dbReference type="GO" id="GO:0012505">
    <property type="term" value="C:endomembrane system"/>
    <property type="evidence" value="ECO:0007669"/>
    <property type="project" value="UniProtKB-SubCell"/>
</dbReference>
<name>A0A8J3KP64_9ACTN</name>
<dbReference type="GO" id="GO:0034220">
    <property type="term" value="P:monoatomic ion transmembrane transport"/>
    <property type="evidence" value="ECO:0007669"/>
    <property type="project" value="UniProtKB-KW"/>
</dbReference>
<sequence>MARKVSLRARLRYWFDNTMSRGTTGLIGWLAVASFGLVLVVTVAIEIADPEKSGADPLRLLWRTFVTTFSLSAPTDEGWAVMPFWFVLALGGIFVASALIGLLTSGINRRLEQLRKGRSAVLERDHTVVLGWSDQIYTVITEMVEANASRRRAAVVVLAEQDKVTMEDRVQHRIGATGRTRLIFRTGSPLDLKDLEMVNLNEARSIIVLAPDGATAEDADAYVLKTLLAINKGPAFRGRPHHVVAAVRDSRNRAVAKLAGGDAIVLDGDDIGARLIVQTARQSKLSVVYHDLFDFGGDEIYMTVEPTLVGRPFAQALLAYKQCCPLGLLLADGKTVLNPPPGTVISPGDRIVLLARDDSMITLATAPFTVDDTAIVHGVRGPAAPESTLILGWNRRAARIVEQLDVYVAAGSTVDVVTDRADANPAVARLAPRLRQLVIRSKAGDTRDRGVLETLDVASYHNVIVLSDDDLDALTADSRVLVTLLHLRDILAGRGPGSIVSEMRDDRDRALAQLTKADDFVVSEQLVSLLMTQISENRHLESVFADLFDADGAEIYIRPASYYLRAGATITFATVVASAARRGEVAIGYRVSESGDGHGVVLNPDKEQVMPAIDRVIVLSSS</sequence>
<keyword evidence="12" id="KW-0449">Lipoprotein</keyword>
<evidence type="ECO:0000256" key="3">
    <source>
        <dbReference type="ARBA" id="ARBA00022448"/>
    </source>
</evidence>
<dbReference type="AlphaFoldDB" id="A0A8J3KP64"/>
<dbReference type="Pfam" id="PF22614">
    <property type="entry name" value="Slo-like_RCK"/>
    <property type="match status" value="1"/>
</dbReference>
<comment type="similarity">
    <text evidence="2">Belongs to the castor/pollux (TC 1.A.1.23) family.</text>
</comment>
<comment type="subcellular location">
    <subcellularLocation>
        <location evidence="1">Endomembrane system</location>
        <topology evidence="1">Multi-pass membrane protein</topology>
    </subcellularLocation>
</comment>
<reference evidence="12 13" key="1">
    <citation type="submission" date="2021-01" db="EMBL/GenBank/DDBJ databases">
        <title>Whole genome shotgun sequence of Catellatospora citrea NBRC 14495.</title>
        <authorList>
            <person name="Komaki H."/>
            <person name="Tamura T."/>
        </authorList>
    </citation>
    <scope>NUCLEOTIDE SEQUENCE [LARGE SCALE GENOMIC DNA]</scope>
    <source>
        <strain evidence="12 13">NBRC 14495</strain>
    </source>
</reference>
<organism evidence="12 13">
    <name type="scientific">Catellatospora citrea</name>
    <dbReference type="NCBI Taxonomy" id="53366"/>
    <lineage>
        <taxon>Bacteria</taxon>
        <taxon>Bacillati</taxon>
        <taxon>Actinomycetota</taxon>
        <taxon>Actinomycetes</taxon>
        <taxon>Micromonosporales</taxon>
        <taxon>Micromonosporaceae</taxon>
        <taxon>Catellatospora</taxon>
    </lineage>
</organism>
<evidence type="ECO:0000256" key="6">
    <source>
        <dbReference type="ARBA" id="ARBA00023065"/>
    </source>
</evidence>
<feature type="domain" description="RCK N-terminal" evidence="11">
    <location>
        <begin position="124"/>
        <end position="220"/>
    </location>
</feature>
<keyword evidence="4 9" id="KW-0812">Transmembrane</keyword>
<feature type="transmembrane region" description="Helical" evidence="9">
    <location>
        <begin position="26"/>
        <end position="48"/>
    </location>
</feature>
<dbReference type="Pfam" id="PF06241">
    <property type="entry name" value="Castor_Poll_mid"/>
    <property type="match status" value="1"/>
</dbReference>
<evidence type="ECO:0000313" key="12">
    <source>
        <dbReference type="EMBL" id="GIF99514.1"/>
    </source>
</evidence>
<dbReference type="SUPFAM" id="SSF51735">
    <property type="entry name" value="NAD(P)-binding Rossmann-fold domains"/>
    <property type="match status" value="2"/>
</dbReference>
<evidence type="ECO:0000256" key="9">
    <source>
        <dbReference type="SAM" id="Phobius"/>
    </source>
</evidence>
<evidence type="ECO:0000259" key="11">
    <source>
        <dbReference type="Pfam" id="PF22614"/>
    </source>
</evidence>
<dbReference type="Gene3D" id="3.40.50.720">
    <property type="entry name" value="NAD(P)-binding Rossmann-like Domain"/>
    <property type="match status" value="2"/>
</dbReference>
<dbReference type="InterPro" id="IPR010420">
    <property type="entry name" value="CASTOR/POLLUX/SYM8_dom"/>
</dbReference>
<keyword evidence="7 9" id="KW-0472">Membrane</keyword>
<proteinExistence type="inferred from homology"/>
<evidence type="ECO:0000256" key="7">
    <source>
        <dbReference type="ARBA" id="ARBA00023136"/>
    </source>
</evidence>
<keyword evidence="13" id="KW-1185">Reference proteome</keyword>
<gene>
    <name evidence="12" type="ORF">Cci01nite_46080</name>
</gene>
<dbReference type="EMBL" id="BONH01000021">
    <property type="protein sequence ID" value="GIF99514.1"/>
    <property type="molecule type" value="Genomic_DNA"/>
</dbReference>
<evidence type="ECO:0000256" key="5">
    <source>
        <dbReference type="ARBA" id="ARBA00022989"/>
    </source>
</evidence>
<evidence type="ECO:0000259" key="10">
    <source>
        <dbReference type="Pfam" id="PF06241"/>
    </source>
</evidence>
<feature type="transmembrane region" description="Helical" evidence="9">
    <location>
        <begin position="84"/>
        <end position="108"/>
    </location>
</feature>
<dbReference type="InterPro" id="IPR044849">
    <property type="entry name" value="CASTOR/POLLUX/SYM8-like"/>
</dbReference>
<dbReference type="Proteomes" id="UP000659904">
    <property type="component" value="Unassembled WGS sequence"/>
</dbReference>
<dbReference type="SUPFAM" id="SSF116726">
    <property type="entry name" value="TrkA C-terminal domain-like"/>
    <property type="match status" value="1"/>
</dbReference>
<dbReference type="PANTHER" id="PTHR31563">
    <property type="entry name" value="ION CHANNEL POLLUX-RELATED"/>
    <property type="match status" value="1"/>
</dbReference>
<dbReference type="InterPro" id="IPR036721">
    <property type="entry name" value="RCK_C_sf"/>
</dbReference>
<dbReference type="InterPro" id="IPR003148">
    <property type="entry name" value="RCK_N"/>
</dbReference>
<evidence type="ECO:0000256" key="8">
    <source>
        <dbReference type="ARBA" id="ARBA00023303"/>
    </source>
</evidence>
<dbReference type="PANTHER" id="PTHR31563:SF10">
    <property type="entry name" value="ION CHANNEL POLLUX-RELATED"/>
    <property type="match status" value="1"/>
</dbReference>
<dbReference type="InterPro" id="IPR036291">
    <property type="entry name" value="NAD(P)-bd_dom_sf"/>
</dbReference>
<evidence type="ECO:0000256" key="2">
    <source>
        <dbReference type="ARBA" id="ARBA00008577"/>
    </source>
</evidence>
<keyword evidence="8" id="KW-0407">Ion channel</keyword>
<keyword evidence="3" id="KW-0813">Transport</keyword>
<keyword evidence="6" id="KW-0406">Ion transport</keyword>
<dbReference type="RefSeq" id="WP_120322135.1">
    <property type="nucleotide sequence ID" value="NZ_BONH01000021.1"/>
</dbReference>
<keyword evidence="5 9" id="KW-1133">Transmembrane helix</keyword>
<comment type="caution">
    <text evidence="12">The sequence shown here is derived from an EMBL/GenBank/DDBJ whole genome shotgun (WGS) entry which is preliminary data.</text>
</comment>